<evidence type="ECO:0000256" key="4">
    <source>
        <dbReference type="ARBA" id="ARBA00022553"/>
    </source>
</evidence>
<evidence type="ECO:0000259" key="12">
    <source>
        <dbReference type="PROSITE" id="PS50109"/>
    </source>
</evidence>
<dbReference type="EC" id="2.7.13.3" evidence="3"/>
<evidence type="ECO:0000256" key="8">
    <source>
        <dbReference type="ARBA" id="ARBA00022989"/>
    </source>
</evidence>
<dbReference type="PANTHER" id="PTHR45436:SF5">
    <property type="entry name" value="SENSOR HISTIDINE KINASE TRCS"/>
    <property type="match status" value="1"/>
</dbReference>
<dbReference type="SMART" id="SM00387">
    <property type="entry name" value="HATPase_c"/>
    <property type="match status" value="1"/>
</dbReference>
<evidence type="ECO:0000256" key="11">
    <source>
        <dbReference type="SAM" id="Phobius"/>
    </source>
</evidence>
<feature type="domain" description="HAMP" evidence="13">
    <location>
        <begin position="148"/>
        <end position="200"/>
    </location>
</feature>
<proteinExistence type="predicted"/>
<accession>A0A6J6H2Z3</accession>
<dbReference type="InterPro" id="IPR003660">
    <property type="entry name" value="HAMP_dom"/>
</dbReference>
<organism evidence="14">
    <name type="scientific">freshwater metagenome</name>
    <dbReference type="NCBI Taxonomy" id="449393"/>
    <lineage>
        <taxon>unclassified sequences</taxon>
        <taxon>metagenomes</taxon>
        <taxon>ecological metagenomes</taxon>
    </lineage>
</organism>
<dbReference type="Gene3D" id="1.10.287.130">
    <property type="match status" value="1"/>
</dbReference>
<dbReference type="InterPro" id="IPR036097">
    <property type="entry name" value="HisK_dim/P_sf"/>
</dbReference>
<dbReference type="SUPFAM" id="SSF47384">
    <property type="entry name" value="Homodimeric domain of signal transducing histidine kinase"/>
    <property type="match status" value="1"/>
</dbReference>
<dbReference type="FunFam" id="1.10.287.130:FF:000001">
    <property type="entry name" value="Two-component sensor histidine kinase"/>
    <property type="match status" value="1"/>
</dbReference>
<dbReference type="PANTHER" id="PTHR45436">
    <property type="entry name" value="SENSOR HISTIDINE KINASE YKOH"/>
    <property type="match status" value="1"/>
</dbReference>
<dbReference type="SUPFAM" id="SSF55874">
    <property type="entry name" value="ATPase domain of HSP90 chaperone/DNA topoisomerase II/histidine kinase"/>
    <property type="match status" value="1"/>
</dbReference>
<evidence type="ECO:0000256" key="3">
    <source>
        <dbReference type="ARBA" id="ARBA00012438"/>
    </source>
</evidence>
<keyword evidence="5" id="KW-0808">Transferase</keyword>
<dbReference type="Gene3D" id="6.10.340.10">
    <property type="match status" value="1"/>
</dbReference>
<feature type="transmembrane region" description="Helical" evidence="11">
    <location>
        <begin position="125"/>
        <end position="147"/>
    </location>
</feature>
<evidence type="ECO:0000256" key="10">
    <source>
        <dbReference type="ARBA" id="ARBA00023136"/>
    </source>
</evidence>
<keyword evidence="9" id="KW-0902">Two-component regulatory system</keyword>
<dbReference type="InterPro" id="IPR004358">
    <property type="entry name" value="Sig_transdc_His_kin-like_C"/>
</dbReference>
<evidence type="ECO:0000256" key="6">
    <source>
        <dbReference type="ARBA" id="ARBA00022692"/>
    </source>
</evidence>
<dbReference type="CDD" id="cd06225">
    <property type="entry name" value="HAMP"/>
    <property type="match status" value="1"/>
</dbReference>
<dbReference type="PROSITE" id="PS50109">
    <property type="entry name" value="HIS_KIN"/>
    <property type="match status" value="1"/>
</dbReference>
<evidence type="ECO:0000256" key="2">
    <source>
        <dbReference type="ARBA" id="ARBA00004370"/>
    </source>
</evidence>
<dbReference type="CDD" id="cd00082">
    <property type="entry name" value="HisKA"/>
    <property type="match status" value="1"/>
</dbReference>
<dbReference type="InterPro" id="IPR050428">
    <property type="entry name" value="TCS_sensor_his_kinase"/>
</dbReference>
<evidence type="ECO:0000259" key="13">
    <source>
        <dbReference type="PROSITE" id="PS50885"/>
    </source>
</evidence>
<dbReference type="InterPro" id="IPR036890">
    <property type="entry name" value="HATPase_C_sf"/>
</dbReference>
<protein>
    <recommendedName>
        <fullName evidence="3">histidine kinase</fullName>
        <ecNumber evidence="3">2.7.13.3</ecNumber>
    </recommendedName>
</protein>
<comment type="subcellular location">
    <subcellularLocation>
        <location evidence="2">Membrane</location>
    </subcellularLocation>
</comment>
<keyword evidence="10 11" id="KW-0472">Membrane</keyword>
<evidence type="ECO:0000256" key="7">
    <source>
        <dbReference type="ARBA" id="ARBA00022777"/>
    </source>
</evidence>
<dbReference type="GO" id="GO:0000155">
    <property type="term" value="F:phosphorelay sensor kinase activity"/>
    <property type="evidence" value="ECO:0007669"/>
    <property type="project" value="InterPro"/>
</dbReference>
<dbReference type="AlphaFoldDB" id="A0A6J6H2Z3"/>
<evidence type="ECO:0000256" key="1">
    <source>
        <dbReference type="ARBA" id="ARBA00000085"/>
    </source>
</evidence>
<dbReference type="EMBL" id="CAEZUU010000019">
    <property type="protein sequence ID" value="CAB4607050.1"/>
    <property type="molecule type" value="Genomic_DNA"/>
</dbReference>
<evidence type="ECO:0000313" key="14">
    <source>
        <dbReference type="EMBL" id="CAB4607050.1"/>
    </source>
</evidence>
<comment type="catalytic activity">
    <reaction evidence="1">
        <text>ATP + protein L-histidine = ADP + protein N-phospho-L-histidine.</text>
        <dbReference type="EC" id="2.7.13.3"/>
    </reaction>
</comment>
<dbReference type="PROSITE" id="PS50885">
    <property type="entry name" value="HAMP"/>
    <property type="match status" value="1"/>
</dbReference>
<dbReference type="Pfam" id="PF02518">
    <property type="entry name" value="HATPase_c"/>
    <property type="match status" value="1"/>
</dbReference>
<feature type="domain" description="Histidine kinase" evidence="12">
    <location>
        <begin position="208"/>
        <end position="420"/>
    </location>
</feature>
<name>A0A6J6H2Z3_9ZZZZ</name>
<dbReference type="Gene3D" id="3.30.565.10">
    <property type="entry name" value="Histidine kinase-like ATPase, C-terminal domain"/>
    <property type="match status" value="1"/>
</dbReference>
<keyword evidence="6 11" id="KW-0812">Transmembrane</keyword>
<keyword evidence="8 11" id="KW-1133">Transmembrane helix</keyword>
<dbReference type="GO" id="GO:0016020">
    <property type="term" value="C:membrane"/>
    <property type="evidence" value="ECO:0007669"/>
    <property type="project" value="UniProtKB-SubCell"/>
</dbReference>
<keyword evidence="4" id="KW-0597">Phosphoprotein</keyword>
<dbReference type="PRINTS" id="PR00344">
    <property type="entry name" value="BCTRLSENSOR"/>
</dbReference>
<keyword evidence="7" id="KW-0418">Kinase</keyword>
<gene>
    <name evidence="14" type="ORF">UFOPK1857_00180</name>
</gene>
<dbReference type="InterPro" id="IPR003594">
    <property type="entry name" value="HATPase_dom"/>
</dbReference>
<dbReference type="InterPro" id="IPR003661">
    <property type="entry name" value="HisK_dim/P_dom"/>
</dbReference>
<dbReference type="SMART" id="SM00388">
    <property type="entry name" value="HisKA"/>
    <property type="match status" value="1"/>
</dbReference>
<dbReference type="Pfam" id="PF00512">
    <property type="entry name" value="HisKA"/>
    <property type="match status" value="1"/>
</dbReference>
<evidence type="ECO:0000256" key="5">
    <source>
        <dbReference type="ARBA" id="ARBA00022679"/>
    </source>
</evidence>
<reference evidence="14" key="1">
    <citation type="submission" date="2020-05" db="EMBL/GenBank/DDBJ databases">
        <authorList>
            <person name="Chiriac C."/>
            <person name="Salcher M."/>
            <person name="Ghai R."/>
            <person name="Kavagutti S V."/>
        </authorList>
    </citation>
    <scope>NUCLEOTIDE SEQUENCE</scope>
</reference>
<dbReference type="InterPro" id="IPR005467">
    <property type="entry name" value="His_kinase_dom"/>
</dbReference>
<sequence length="420" mass="44967">MRIRTKVTLATVGVATISSFAVGAAVLGISYSSGIKQIQQELAGAISFVEASKDDAVTSALLAVGGREITLAFVESDGSTTILQDSAGELTDAHLEKKIMGLADGEKLVFAASSKSIFDSTINSLMLTLALSSLAAALGILISWLTLKTDLKNLKSLTSDAQRIAAGDLAELAQLKGSSEIQNLSAALAQLIDQLQASNLQMQEFLGDASHELRTPLTVIRGYLEMLQTSKEITSEQAERAIERAHKEALRMQAIISDILLLAELGEEREPAFAPMNFEQVLAPTLSDIRAQNSKRRVEVISNQQNPFIGSSELFERFFQNAFSNIKRYTPADADIKVNVVQSPVGFELNIDDAGPGIAGLGAGQQITAFKRFDESRSREVGGSGLGLSIMAKIVEKHGGEMRLSRSSLGGLRISVFLPI</sequence>
<evidence type="ECO:0000256" key="9">
    <source>
        <dbReference type="ARBA" id="ARBA00023012"/>
    </source>
</evidence>